<evidence type="ECO:0000256" key="1">
    <source>
        <dbReference type="ARBA" id="ARBA00006781"/>
    </source>
</evidence>
<evidence type="ECO:0000256" key="2">
    <source>
        <dbReference type="PIRNR" id="PIRNR028983"/>
    </source>
</evidence>
<keyword evidence="2" id="KW-0539">Nucleus</keyword>
<dbReference type="EMBL" id="JBBXMP010000021">
    <property type="protein sequence ID" value="KAL0068008.1"/>
    <property type="molecule type" value="Genomic_DNA"/>
</dbReference>
<comment type="caution">
    <text evidence="4">The sequence shown here is derived from an EMBL/GenBank/DDBJ whole genome shotgun (WGS) entry which is preliminary data.</text>
</comment>
<sequence length="287" mass="32712">MSKRKQNSNDASDDESSDISMINVDFDFFDPDPEVDYQAIKRLLGQLFQRDADMFHLHELTELILDQPSVGTTIKTDGKESDPYALLTVVNMHVHKDHPSVKALGSYILEKSSPNTALHNYLQGLFSQTENHVGLVICERLINMPVETVPPMYRMLTEELKMVISQNAPFKFTDLIFISRTYHLTEEEESFLINNATAKSSTKKRSKKAQEPPEEERPADGLYDFHPEDIHIKALSSHFVDYKFTTAPTEPRDKESFGLDTRGRVMLVPSPRFEDLVNRISEAYAVG</sequence>
<comment type="subcellular location">
    <subcellularLocation>
        <location evidence="2">Nucleus</location>
    </subcellularLocation>
</comment>
<dbReference type="PANTHER" id="PTHR13261:SF0">
    <property type="entry name" value="BRCA2 AND CDKN1A-INTERACTING PROTEIN"/>
    <property type="match status" value="1"/>
</dbReference>
<dbReference type="PIRSF" id="PIRSF028983">
    <property type="entry name" value="BCP1"/>
    <property type="match status" value="1"/>
</dbReference>
<keyword evidence="2" id="KW-0653">Protein transport</keyword>
<keyword evidence="2" id="KW-0813">Transport</keyword>
<comment type="function">
    <text evidence="2">Involved in nuclear export, actin cytoskeleton organization and vesicular transport.</text>
</comment>
<dbReference type="PANTHER" id="PTHR13261">
    <property type="entry name" value="BRCA2 AND CDKN1A INTERACTING PROTEIN"/>
    <property type="match status" value="1"/>
</dbReference>
<evidence type="ECO:0000313" key="4">
    <source>
        <dbReference type="EMBL" id="KAL0068008.1"/>
    </source>
</evidence>
<gene>
    <name evidence="4" type="primary">BCP1</name>
    <name evidence="4" type="ORF">AAF712_004911</name>
</gene>
<dbReference type="Pfam" id="PF13862">
    <property type="entry name" value="BCCIP"/>
    <property type="match status" value="1"/>
</dbReference>
<dbReference type="InterPro" id="IPR025602">
    <property type="entry name" value="BCP1_family"/>
</dbReference>
<organism evidence="4 5">
    <name type="scientific">Marasmius tenuissimus</name>
    <dbReference type="NCBI Taxonomy" id="585030"/>
    <lineage>
        <taxon>Eukaryota</taxon>
        <taxon>Fungi</taxon>
        <taxon>Dikarya</taxon>
        <taxon>Basidiomycota</taxon>
        <taxon>Agaricomycotina</taxon>
        <taxon>Agaricomycetes</taxon>
        <taxon>Agaricomycetidae</taxon>
        <taxon>Agaricales</taxon>
        <taxon>Marasmiineae</taxon>
        <taxon>Marasmiaceae</taxon>
        <taxon>Marasmius</taxon>
    </lineage>
</organism>
<comment type="similarity">
    <text evidence="1 2">Belongs to the BCP1 family.</text>
</comment>
<protein>
    <recommendedName>
        <fullName evidence="2">Protein BCP1</fullName>
    </recommendedName>
</protein>
<reference evidence="4 5" key="1">
    <citation type="submission" date="2024-05" db="EMBL/GenBank/DDBJ databases">
        <title>A draft genome resource for the thread blight pathogen Marasmius tenuissimus strain MS-2.</title>
        <authorList>
            <person name="Yulfo-Soto G.E."/>
            <person name="Baruah I.K."/>
            <person name="Amoako-Attah I."/>
            <person name="Bukari Y."/>
            <person name="Meinhardt L.W."/>
            <person name="Bailey B.A."/>
            <person name="Cohen S.P."/>
        </authorList>
    </citation>
    <scope>NUCLEOTIDE SEQUENCE [LARGE SCALE GENOMIC DNA]</scope>
    <source>
        <strain evidence="4 5">MS-2</strain>
    </source>
</reference>
<name>A0ABR3A2Y0_9AGAR</name>
<evidence type="ECO:0000313" key="5">
    <source>
        <dbReference type="Proteomes" id="UP001437256"/>
    </source>
</evidence>
<feature type="region of interest" description="Disordered" evidence="3">
    <location>
        <begin position="201"/>
        <end position="222"/>
    </location>
</feature>
<feature type="compositionally biased region" description="Basic and acidic residues" evidence="3">
    <location>
        <begin position="208"/>
        <end position="222"/>
    </location>
</feature>
<dbReference type="Proteomes" id="UP001437256">
    <property type="component" value="Unassembled WGS sequence"/>
</dbReference>
<keyword evidence="5" id="KW-1185">Reference proteome</keyword>
<evidence type="ECO:0000256" key="3">
    <source>
        <dbReference type="SAM" id="MobiDB-lite"/>
    </source>
</evidence>
<proteinExistence type="inferred from homology"/>
<accession>A0ABR3A2Y0</accession>